<reference evidence="3 4" key="1">
    <citation type="submission" date="2017-07" db="EMBL/GenBank/DDBJ databases">
        <title>Amycolatopsis alba DSM 44262 Genome sequencing and assembly.</title>
        <authorList>
            <person name="Kaur N."/>
            <person name="Mayilraj S."/>
        </authorList>
    </citation>
    <scope>NUCLEOTIDE SEQUENCE [LARGE SCALE GENOMIC DNA]</scope>
    <source>
        <strain evidence="3 4">DSM 44262</strain>
    </source>
</reference>
<gene>
    <name evidence="3" type="ORF">CFP75_05115</name>
</gene>
<evidence type="ECO:0000313" key="4">
    <source>
        <dbReference type="Proteomes" id="UP000215563"/>
    </source>
</evidence>
<feature type="compositionally biased region" description="Basic and acidic residues" evidence="1">
    <location>
        <begin position="124"/>
        <end position="134"/>
    </location>
</feature>
<organism evidence="3 4">
    <name type="scientific">Amycolatopsis alba DSM 44262</name>
    <dbReference type="NCBI Taxonomy" id="1125972"/>
    <lineage>
        <taxon>Bacteria</taxon>
        <taxon>Bacillati</taxon>
        <taxon>Actinomycetota</taxon>
        <taxon>Actinomycetes</taxon>
        <taxon>Pseudonocardiales</taxon>
        <taxon>Pseudonocardiaceae</taxon>
        <taxon>Amycolatopsis</taxon>
    </lineage>
</organism>
<dbReference type="OrthoDB" id="3612087at2"/>
<dbReference type="NCBIfam" id="NF038083">
    <property type="entry name" value="CU044_5270_fam"/>
    <property type="match status" value="1"/>
</dbReference>
<dbReference type="AlphaFoldDB" id="A0A229S6D8"/>
<protein>
    <submittedName>
        <fullName evidence="3">Uncharacterized protein</fullName>
    </submittedName>
</protein>
<dbReference type="InterPro" id="IPR047789">
    <property type="entry name" value="CU044_5270-like"/>
</dbReference>
<feature type="region of interest" description="Disordered" evidence="1">
    <location>
        <begin position="107"/>
        <end position="134"/>
    </location>
</feature>
<keyword evidence="2" id="KW-0472">Membrane</keyword>
<sequence length="309" mass="32007">MDELQLIAERTGSVPLAESGALGAARARLMAEIAAAEAENVVPLGENVVPLKKPRRWVWIGAGAVGLAAAITAVVALAPVEQVGLEPPAAAADPVAVLRNAAAAALKTPDTPPKPGQFVYTKTKQPDGERESWVSADGTHDGMIKMTDGSAFPLPGCRNGQAQVYKGEEPLKGVTEPCTPSPGYRKDLPTDADAMFAYLNAHHSGGKGDFNALGKDILALANETYLPPAVRAALYGAAAKVPGLRAVDHVKDGAGRPGVGITWPLRPEDDPKMAKPVVIVFAADTFLYLGTNSTAVTASGVVDAVGRRP</sequence>
<proteinExistence type="predicted"/>
<accession>A0A229S6D8</accession>
<name>A0A229S6D8_AMYAL</name>
<keyword evidence="2" id="KW-1133">Transmembrane helix</keyword>
<evidence type="ECO:0000313" key="3">
    <source>
        <dbReference type="EMBL" id="OXM54450.1"/>
    </source>
</evidence>
<evidence type="ECO:0000256" key="2">
    <source>
        <dbReference type="SAM" id="Phobius"/>
    </source>
</evidence>
<dbReference type="RefSeq" id="WP_020635007.1">
    <property type="nucleotide sequence ID" value="NZ_KB913032.1"/>
</dbReference>
<comment type="caution">
    <text evidence="3">The sequence shown here is derived from an EMBL/GenBank/DDBJ whole genome shotgun (WGS) entry which is preliminary data.</text>
</comment>
<evidence type="ECO:0000256" key="1">
    <source>
        <dbReference type="SAM" id="MobiDB-lite"/>
    </source>
</evidence>
<keyword evidence="4" id="KW-1185">Reference proteome</keyword>
<keyword evidence="2" id="KW-0812">Transmembrane</keyword>
<feature type="transmembrane region" description="Helical" evidence="2">
    <location>
        <begin position="57"/>
        <end position="78"/>
    </location>
</feature>
<dbReference type="Proteomes" id="UP000215563">
    <property type="component" value="Unassembled WGS sequence"/>
</dbReference>
<dbReference type="EMBL" id="NMQU01000013">
    <property type="protein sequence ID" value="OXM54450.1"/>
    <property type="molecule type" value="Genomic_DNA"/>
</dbReference>